<accession>A0A0F9V0E0</accession>
<dbReference type="AlphaFoldDB" id="A0A0F9V0E0"/>
<reference evidence="1" key="1">
    <citation type="journal article" date="2015" name="Nature">
        <title>Complex archaea that bridge the gap between prokaryotes and eukaryotes.</title>
        <authorList>
            <person name="Spang A."/>
            <person name="Saw J.H."/>
            <person name="Jorgensen S.L."/>
            <person name="Zaremba-Niedzwiedzka K."/>
            <person name="Martijn J."/>
            <person name="Lind A.E."/>
            <person name="van Eijk R."/>
            <person name="Schleper C."/>
            <person name="Guy L."/>
            <person name="Ettema T.J."/>
        </authorList>
    </citation>
    <scope>NUCLEOTIDE SEQUENCE</scope>
</reference>
<evidence type="ECO:0000313" key="1">
    <source>
        <dbReference type="EMBL" id="KKN66976.1"/>
    </source>
</evidence>
<sequence length="316" mass="34389">MVESSLPWGGIVTGDAILAPYSDDQWSDMYRKMFIRDRTVQGVVGGYANELEVTDAGGTTIRVATGIALVDGKFYENTVNVDNASSGNTVYWLVGLQKDFAGQEVRIFARGPYASEAAALLALIQTDGVIWEIPLATVLTDAAGDVDVVTDQRVWVLRPLLETIFIPCGFVYNRTDPINEYLEETAIGLTGVKMQDAKNSEAHGWFILPANYYSDLTVKAVLFGGNGNNIYAKMVIAVGECGGTVGSIGIIEPAFAQEAVESNDGYHSCQMETTIDFTAYSGNIVLLTFVRDAVDVLDTVNQDMFTIGFYVTYKVR</sequence>
<comment type="caution">
    <text evidence="1">The sequence shown here is derived from an EMBL/GenBank/DDBJ whole genome shotgun (WGS) entry which is preliminary data.</text>
</comment>
<gene>
    <name evidence="1" type="ORF">LCGC14_0466560</name>
</gene>
<proteinExistence type="predicted"/>
<name>A0A0F9V0E0_9ZZZZ</name>
<dbReference type="EMBL" id="LAZR01000486">
    <property type="protein sequence ID" value="KKN66976.1"/>
    <property type="molecule type" value="Genomic_DNA"/>
</dbReference>
<organism evidence="1">
    <name type="scientific">marine sediment metagenome</name>
    <dbReference type="NCBI Taxonomy" id="412755"/>
    <lineage>
        <taxon>unclassified sequences</taxon>
        <taxon>metagenomes</taxon>
        <taxon>ecological metagenomes</taxon>
    </lineage>
</organism>
<protein>
    <submittedName>
        <fullName evidence="1">Uncharacterized protein</fullName>
    </submittedName>
</protein>